<evidence type="ECO:0008006" key="3">
    <source>
        <dbReference type="Google" id="ProtNLM"/>
    </source>
</evidence>
<gene>
    <name evidence="1" type="ORF">JAN5088_01711</name>
</gene>
<name>A0A0M6XQQ8_9RHOB</name>
<protein>
    <recommendedName>
        <fullName evidence="3">DUF952 domain-containing protein</fullName>
    </recommendedName>
</protein>
<sequence length="140" mass="15138">MVLARRDFVKAHLWGGALDAAGCAGHAGCMIYKLFRTPEWQALHADGTTRGAPVDLADGYIHFSTAAQVAETAARHFRGVEGVWLIAVDEATVSDNLKWEPSRGGDLFPHLHAPLRGDQVAWAQPLPMVDGVHMFPAGLE</sequence>
<evidence type="ECO:0000313" key="2">
    <source>
        <dbReference type="Proteomes" id="UP000048908"/>
    </source>
</evidence>
<organism evidence="1 2">
    <name type="scientific">Jannaschia rubra</name>
    <dbReference type="NCBI Taxonomy" id="282197"/>
    <lineage>
        <taxon>Bacteria</taxon>
        <taxon>Pseudomonadati</taxon>
        <taxon>Pseudomonadota</taxon>
        <taxon>Alphaproteobacteria</taxon>
        <taxon>Rhodobacterales</taxon>
        <taxon>Roseobacteraceae</taxon>
        <taxon>Jannaschia</taxon>
    </lineage>
</organism>
<reference evidence="1 2" key="1">
    <citation type="submission" date="2015-07" db="EMBL/GenBank/DDBJ databases">
        <authorList>
            <person name="Noorani M."/>
        </authorList>
    </citation>
    <scope>NUCLEOTIDE SEQUENCE [LARGE SCALE GENOMIC DNA]</scope>
    <source>
        <strain evidence="1 2">CECT 5088</strain>
    </source>
</reference>
<dbReference type="STRING" id="282197.SAMN04488517_103407"/>
<dbReference type="EMBL" id="CXPG01000016">
    <property type="protein sequence ID" value="CTQ32937.1"/>
    <property type="molecule type" value="Genomic_DNA"/>
</dbReference>
<dbReference type="PANTHER" id="PTHR34129:SF1">
    <property type="entry name" value="DUF952 DOMAIN-CONTAINING PROTEIN"/>
    <property type="match status" value="1"/>
</dbReference>
<evidence type="ECO:0000313" key="1">
    <source>
        <dbReference type="EMBL" id="CTQ32937.1"/>
    </source>
</evidence>
<dbReference type="Pfam" id="PF06108">
    <property type="entry name" value="DUF952"/>
    <property type="match status" value="1"/>
</dbReference>
<keyword evidence="2" id="KW-1185">Reference proteome</keyword>
<accession>A0A0M6XQQ8</accession>
<proteinExistence type="predicted"/>
<dbReference type="InterPro" id="IPR009297">
    <property type="entry name" value="DUF952"/>
</dbReference>
<dbReference type="SUPFAM" id="SSF56399">
    <property type="entry name" value="ADP-ribosylation"/>
    <property type="match status" value="1"/>
</dbReference>
<dbReference type="Gene3D" id="3.20.170.20">
    <property type="entry name" value="Protein of unknown function DUF952"/>
    <property type="match status" value="1"/>
</dbReference>
<dbReference type="AlphaFoldDB" id="A0A0M6XQQ8"/>
<dbReference type="Proteomes" id="UP000048908">
    <property type="component" value="Unassembled WGS sequence"/>
</dbReference>
<dbReference type="PANTHER" id="PTHR34129">
    <property type="entry name" value="BLR1139 PROTEIN"/>
    <property type="match status" value="1"/>
</dbReference>